<feature type="compositionally biased region" description="Basic and acidic residues" evidence="1">
    <location>
        <begin position="1"/>
        <end position="16"/>
    </location>
</feature>
<evidence type="ECO:0000256" key="1">
    <source>
        <dbReference type="SAM" id="MobiDB-lite"/>
    </source>
</evidence>
<comment type="caution">
    <text evidence="2">The sequence shown here is derived from an EMBL/GenBank/DDBJ whole genome shotgun (WGS) entry which is preliminary data.</text>
</comment>
<sequence length="22" mass="2490">MDPAETKRAQLDKGLCDDLSWP</sequence>
<accession>A0A834TAS4</accession>
<organism evidence="2 3">
    <name type="scientific">Senna tora</name>
    <dbReference type="NCBI Taxonomy" id="362788"/>
    <lineage>
        <taxon>Eukaryota</taxon>
        <taxon>Viridiplantae</taxon>
        <taxon>Streptophyta</taxon>
        <taxon>Embryophyta</taxon>
        <taxon>Tracheophyta</taxon>
        <taxon>Spermatophyta</taxon>
        <taxon>Magnoliopsida</taxon>
        <taxon>eudicotyledons</taxon>
        <taxon>Gunneridae</taxon>
        <taxon>Pentapetalae</taxon>
        <taxon>rosids</taxon>
        <taxon>fabids</taxon>
        <taxon>Fabales</taxon>
        <taxon>Fabaceae</taxon>
        <taxon>Caesalpinioideae</taxon>
        <taxon>Cassia clade</taxon>
        <taxon>Senna</taxon>
    </lineage>
</organism>
<protein>
    <submittedName>
        <fullName evidence="2">Uncharacterized protein</fullName>
    </submittedName>
</protein>
<evidence type="ECO:0000313" key="3">
    <source>
        <dbReference type="Proteomes" id="UP000634136"/>
    </source>
</evidence>
<keyword evidence="3" id="KW-1185">Reference proteome</keyword>
<gene>
    <name evidence="2" type="ORF">G2W53_023840</name>
</gene>
<proteinExistence type="predicted"/>
<name>A0A834TAS4_9FABA</name>
<evidence type="ECO:0000313" key="2">
    <source>
        <dbReference type="EMBL" id="KAF7818385.1"/>
    </source>
</evidence>
<dbReference type="AlphaFoldDB" id="A0A834TAS4"/>
<dbReference type="EMBL" id="JAAIUW010000008">
    <property type="protein sequence ID" value="KAF7818385.1"/>
    <property type="molecule type" value="Genomic_DNA"/>
</dbReference>
<reference evidence="2" key="1">
    <citation type="submission" date="2020-09" db="EMBL/GenBank/DDBJ databases">
        <title>Genome-Enabled Discovery of Anthraquinone Biosynthesis in Senna tora.</title>
        <authorList>
            <person name="Kang S.-H."/>
            <person name="Pandey R.P."/>
            <person name="Lee C.-M."/>
            <person name="Sim J.-S."/>
            <person name="Jeong J.-T."/>
            <person name="Choi B.-S."/>
            <person name="Jung M."/>
            <person name="Ginzburg D."/>
            <person name="Zhao K."/>
            <person name="Won S.Y."/>
            <person name="Oh T.-J."/>
            <person name="Yu Y."/>
            <person name="Kim N.-H."/>
            <person name="Lee O.R."/>
            <person name="Lee T.-H."/>
            <person name="Bashyal P."/>
            <person name="Kim T.-S."/>
            <person name="Lee W.-H."/>
            <person name="Kawkins C."/>
            <person name="Kim C.-K."/>
            <person name="Kim J.S."/>
            <person name="Ahn B.O."/>
            <person name="Rhee S.Y."/>
            <person name="Sohng J.K."/>
        </authorList>
    </citation>
    <scope>NUCLEOTIDE SEQUENCE</scope>
    <source>
        <tissue evidence="2">Leaf</tissue>
    </source>
</reference>
<feature type="region of interest" description="Disordered" evidence="1">
    <location>
        <begin position="1"/>
        <end position="22"/>
    </location>
</feature>
<dbReference type="Proteomes" id="UP000634136">
    <property type="component" value="Unassembled WGS sequence"/>
</dbReference>